<organism evidence="2 3">
    <name type="scientific">Actinomadura rudentiformis</name>
    <dbReference type="NCBI Taxonomy" id="359158"/>
    <lineage>
        <taxon>Bacteria</taxon>
        <taxon>Bacillati</taxon>
        <taxon>Actinomycetota</taxon>
        <taxon>Actinomycetes</taxon>
        <taxon>Streptosporangiales</taxon>
        <taxon>Thermomonosporaceae</taxon>
        <taxon>Actinomadura</taxon>
    </lineage>
</organism>
<comment type="caution">
    <text evidence="2">The sequence shown here is derived from an EMBL/GenBank/DDBJ whole genome shotgun (WGS) entry which is preliminary data.</text>
</comment>
<name>A0A6H9Z1M1_9ACTN</name>
<reference evidence="2 3" key="1">
    <citation type="submission" date="2019-09" db="EMBL/GenBank/DDBJ databases">
        <title>Actinomadura physcomitrii sp. nov., a novel actinomycete isolated from moss [Physcomitrium sphaericum (Ludw) Fuernr].</title>
        <authorList>
            <person name="Zhuang X."/>
            <person name="Liu C."/>
        </authorList>
    </citation>
    <scope>NUCLEOTIDE SEQUENCE [LARGE SCALE GENOMIC DNA]</scope>
    <source>
        <strain evidence="2 3">HMC1</strain>
    </source>
</reference>
<keyword evidence="3" id="KW-1185">Reference proteome</keyword>
<evidence type="ECO:0000313" key="2">
    <source>
        <dbReference type="EMBL" id="KAB2349422.1"/>
    </source>
</evidence>
<dbReference type="RefSeq" id="WP_151560191.1">
    <property type="nucleotide sequence ID" value="NZ_WBMT01000005.1"/>
</dbReference>
<protein>
    <submittedName>
        <fullName evidence="2">DUF2236 domain-containing protein</fullName>
    </submittedName>
</protein>
<feature type="domain" description="ER-bound oxygenase mpaB/mpaB'/Rubber oxygenase catalytic" evidence="1">
    <location>
        <begin position="26"/>
        <end position="250"/>
    </location>
</feature>
<dbReference type="InterPro" id="IPR018713">
    <property type="entry name" value="MPAB/Lcp_cat_dom"/>
</dbReference>
<sequence length="283" mass="32723">MAATGAATRRHAVPEIPEIARESVNGFALAAANANVIMQLSRLPIGRGVAESKVDSGRVDKHPIKRLRTTLSYIMIAMQGTEAEREAMRLEVDKAHRQVRSGPDAPVKYNAFSRDLQLWVAACLFWGTEDIYIKLYGQPSAQMRDEFYRYGARFGTTLQVTGDMWPADRAAFEEYWREGLTQLRMDEVTRKYLLDLTDMAFLPAPVRRVFGSFNRFLTLGFLPQEFRDELGVTWTDRDQARFDTYVRTTARVNRVLPRPVREFPWNIYLWDVRRRIRKGRPIV</sequence>
<dbReference type="GO" id="GO:0016491">
    <property type="term" value="F:oxidoreductase activity"/>
    <property type="evidence" value="ECO:0007669"/>
    <property type="project" value="InterPro"/>
</dbReference>
<dbReference type="AlphaFoldDB" id="A0A6H9Z1M1"/>
<proteinExistence type="predicted"/>
<gene>
    <name evidence="2" type="ORF">F8566_11545</name>
</gene>
<evidence type="ECO:0000313" key="3">
    <source>
        <dbReference type="Proteomes" id="UP000468735"/>
    </source>
</evidence>
<dbReference type="Proteomes" id="UP000468735">
    <property type="component" value="Unassembled WGS sequence"/>
</dbReference>
<dbReference type="Pfam" id="PF09995">
    <property type="entry name" value="MPAB_Lcp_cat"/>
    <property type="match status" value="1"/>
</dbReference>
<dbReference type="PANTHER" id="PTHR36151">
    <property type="entry name" value="BLR2777 PROTEIN"/>
    <property type="match status" value="1"/>
</dbReference>
<accession>A0A6H9Z1M1</accession>
<evidence type="ECO:0000259" key="1">
    <source>
        <dbReference type="Pfam" id="PF09995"/>
    </source>
</evidence>
<dbReference type="PANTHER" id="PTHR36151:SF3">
    <property type="entry name" value="ER-BOUND OXYGENASE MPAB_MPAB'_RUBBER OXYGENASE CATALYTIC DOMAIN-CONTAINING PROTEIN"/>
    <property type="match status" value="1"/>
</dbReference>
<dbReference type="OrthoDB" id="3422701at2"/>
<dbReference type="EMBL" id="WBMT01000005">
    <property type="protein sequence ID" value="KAB2349422.1"/>
    <property type="molecule type" value="Genomic_DNA"/>
</dbReference>